<gene>
    <name evidence="6" type="ORF">AALM99_09325</name>
</gene>
<accession>A0ABV4DA58</accession>
<feature type="transmembrane region" description="Helical" evidence="5">
    <location>
        <begin position="368"/>
        <end position="388"/>
    </location>
</feature>
<sequence length="403" mass="43065">MENVRIGISRGAIFYTFLALVIGLLVGTVDALFGRGLLFITEIRDAHPLYFLPFLALAGLVIVYTYQHFGKESQKGMGLIFEAGNKGRENIPKRLVPLIIFSTWLSHLFGASVGREGVAVQIGATIGHTLGGKLASKEAQKVLLITGMAAGFAGLFQTPIAATFFAIEILMVGKIEYIALFPALVASYVASTTSHALGLEKFSFAVNTDLNMDAITLLKLLVVALCFGLVGRLFAQGLSFMKSYMMLKLSNPYRRILIVGLMLSLGLIFIHLDRYAGLGTNLISMSFNGQPINGYDWILKLLFTVLSISAGFQGGEVTPLFAIGASLGASLALLLGLPVGLIAAAGYVSVFSAATNSYFASIFIAAEVFGYGSVPYILPLVTIAYILNGNASIYAQGKLNLED</sequence>
<evidence type="ECO:0000256" key="3">
    <source>
        <dbReference type="ARBA" id="ARBA00022989"/>
    </source>
</evidence>
<proteinExistence type="predicted"/>
<keyword evidence="2 5" id="KW-0812">Transmembrane</keyword>
<dbReference type="PANTHER" id="PTHR43427:SF12">
    <property type="entry name" value="CHLORIDE TRANSPORTER"/>
    <property type="match status" value="1"/>
</dbReference>
<dbReference type="InterPro" id="IPR014743">
    <property type="entry name" value="Cl-channel_core"/>
</dbReference>
<feature type="transmembrane region" description="Helical" evidence="5">
    <location>
        <begin position="49"/>
        <end position="66"/>
    </location>
</feature>
<dbReference type="InterPro" id="IPR001807">
    <property type="entry name" value="ClC"/>
</dbReference>
<keyword evidence="4 5" id="KW-0472">Membrane</keyword>
<dbReference type="PANTHER" id="PTHR43427">
    <property type="entry name" value="CHLORIDE CHANNEL PROTEIN CLC-E"/>
    <property type="match status" value="1"/>
</dbReference>
<comment type="subcellular location">
    <subcellularLocation>
        <location evidence="1">Membrane</location>
        <topology evidence="1">Multi-pass membrane protein</topology>
    </subcellularLocation>
</comment>
<feature type="transmembrane region" description="Helical" evidence="5">
    <location>
        <begin position="327"/>
        <end position="348"/>
    </location>
</feature>
<protein>
    <submittedName>
        <fullName evidence="6">Chloride channel protein</fullName>
    </submittedName>
</protein>
<comment type="caution">
    <text evidence="6">The sequence shown here is derived from an EMBL/GenBank/DDBJ whole genome shotgun (WGS) entry which is preliminary data.</text>
</comment>
<feature type="transmembrane region" description="Helical" evidence="5">
    <location>
        <begin position="95"/>
        <end position="113"/>
    </location>
</feature>
<evidence type="ECO:0000256" key="2">
    <source>
        <dbReference type="ARBA" id="ARBA00022692"/>
    </source>
</evidence>
<feature type="transmembrane region" description="Helical" evidence="5">
    <location>
        <begin position="217"/>
        <end position="235"/>
    </location>
</feature>
<dbReference type="SUPFAM" id="SSF81340">
    <property type="entry name" value="Clc chloride channel"/>
    <property type="match status" value="1"/>
</dbReference>
<evidence type="ECO:0000313" key="7">
    <source>
        <dbReference type="Proteomes" id="UP001565242"/>
    </source>
</evidence>
<dbReference type="Proteomes" id="UP001565242">
    <property type="component" value="Unassembled WGS sequence"/>
</dbReference>
<evidence type="ECO:0000256" key="5">
    <source>
        <dbReference type="SAM" id="Phobius"/>
    </source>
</evidence>
<evidence type="ECO:0000256" key="1">
    <source>
        <dbReference type="ARBA" id="ARBA00004141"/>
    </source>
</evidence>
<keyword evidence="3 5" id="KW-1133">Transmembrane helix</keyword>
<dbReference type="EMBL" id="JBCLSQ010000025">
    <property type="protein sequence ID" value="MEY8538641.1"/>
    <property type="molecule type" value="Genomic_DNA"/>
</dbReference>
<feature type="transmembrane region" description="Helical" evidence="5">
    <location>
        <begin position="177"/>
        <end position="197"/>
    </location>
</feature>
<organism evidence="6 7">
    <name type="scientific">Lactococcus muris</name>
    <dbReference type="NCBI Taxonomy" id="2941330"/>
    <lineage>
        <taxon>Bacteria</taxon>
        <taxon>Bacillati</taxon>
        <taxon>Bacillota</taxon>
        <taxon>Bacilli</taxon>
        <taxon>Lactobacillales</taxon>
        <taxon>Streptococcaceae</taxon>
        <taxon>Lactococcus</taxon>
    </lineage>
</organism>
<keyword evidence="7" id="KW-1185">Reference proteome</keyword>
<evidence type="ECO:0000313" key="6">
    <source>
        <dbReference type="EMBL" id="MEY8538641.1"/>
    </source>
</evidence>
<feature type="transmembrane region" description="Helical" evidence="5">
    <location>
        <begin position="12"/>
        <end position="29"/>
    </location>
</feature>
<feature type="transmembrane region" description="Helical" evidence="5">
    <location>
        <begin position="142"/>
        <end position="165"/>
    </location>
</feature>
<dbReference type="PRINTS" id="PR00762">
    <property type="entry name" value="CLCHANNEL"/>
</dbReference>
<feature type="transmembrane region" description="Helical" evidence="5">
    <location>
        <begin position="297"/>
        <end position="315"/>
    </location>
</feature>
<name>A0ABV4DA58_9LACT</name>
<feature type="transmembrane region" description="Helical" evidence="5">
    <location>
        <begin position="256"/>
        <end position="277"/>
    </location>
</feature>
<dbReference type="InterPro" id="IPR050368">
    <property type="entry name" value="ClC-type_chloride_channel"/>
</dbReference>
<reference evidence="6 7" key="1">
    <citation type="submission" date="2024-03" db="EMBL/GenBank/DDBJ databases">
        <title>Mouse gut bacterial collection (mGBC) of GemPharmatech.</title>
        <authorList>
            <person name="He Y."/>
            <person name="Dong L."/>
            <person name="Wu D."/>
            <person name="Gao X."/>
            <person name="Lin Z."/>
        </authorList>
    </citation>
    <scope>NUCLEOTIDE SEQUENCE [LARGE SCALE GENOMIC DNA]</scope>
    <source>
        <strain evidence="6 7">20-218</strain>
    </source>
</reference>
<dbReference type="Gene3D" id="1.10.3080.10">
    <property type="entry name" value="Clc chloride channel"/>
    <property type="match status" value="1"/>
</dbReference>
<dbReference type="RefSeq" id="WP_369918722.1">
    <property type="nucleotide sequence ID" value="NZ_JBCLSQ010000025.1"/>
</dbReference>
<dbReference type="Pfam" id="PF00654">
    <property type="entry name" value="Voltage_CLC"/>
    <property type="match status" value="1"/>
</dbReference>
<evidence type="ECO:0000256" key="4">
    <source>
        <dbReference type="ARBA" id="ARBA00023136"/>
    </source>
</evidence>